<dbReference type="Proteomes" id="UP000430222">
    <property type="component" value="Unassembled WGS sequence"/>
</dbReference>
<dbReference type="SUPFAM" id="SSF51735">
    <property type="entry name" value="NAD(P)-binding Rossmann-fold domains"/>
    <property type="match status" value="1"/>
</dbReference>
<keyword evidence="3" id="KW-1185">Reference proteome</keyword>
<dbReference type="InterPro" id="IPR036291">
    <property type="entry name" value="NAD(P)-bd_dom_sf"/>
</dbReference>
<organism evidence="2 3">
    <name type="scientific">Selenomonas montiformis</name>
    <dbReference type="NCBI Taxonomy" id="2652285"/>
    <lineage>
        <taxon>Bacteria</taxon>
        <taxon>Bacillati</taxon>
        <taxon>Bacillota</taxon>
        <taxon>Negativicutes</taxon>
        <taxon>Selenomonadales</taxon>
        <taxon>Selenomonadaceae</taxon>
        <taxon>Selenomonas</taxon>
    </lineage>
</organism>
<dbReference type="Pfam" id="PF13460">
    <property type="entry name" value="NAD_binding_10"/>
    <property type="match status" value="1"/>
</dbReference>
<evidence type="ECO:0000259" key="1">
    <source>
        <dbReference type="Pfam" id="PF13460"/>
    </source>
</evidence>
<protein>
    <submittedName>
        <fullName evidence="2">NAD(P)H-binding protein</fullName>
    </submittedName>
</protein>
<feature type="domain" description="NAD(P)-binding" evidence="1">
    <location>
        <begin position="7"/>
        <end position="161"/>
    </location>
</feature>
<accession>A0A6I2UXK8</accession>
<dbReference type="Gene3D" id="3.40.50.720">
    <property type="entry name" value="NAD(P)-binding Rossmann-like Domain"/>
    <property type="match status" value="1"/>
</dbReference>
<reference evidence="2 3" key="1">
    <citation type="submission" date="2019-08" db="EMBL/GenBank/DDBJ databases">
        <title>In-depth cultivation of the pig gut microbiome towards novel bacterial diversity and tailored functional studies.</title>
        <authorList>
            <person name="Wylensek D."/>
            <person name="Hitch T.C.A."/>
            <person name="Clavel T."/>
        </authorList>
    </citation>
    <scope>NUCLEOTIDE SEQUENCE [LARGE SCALE GENOMIC DNA]</scope>
    <source>
        <strain evidence="3">WCA-380-WT-3B3</strain>
    </source>
</reference>
<dbReference type="RefSeq" id="WP_154620909.1">
    <property type="nucleotide sequence ID" value="NZ_VUNL01000008.1"/>
</dbReference>
<name>A0A6I2UXK8_9FIRM</name>
<dbReference type="PANTHER" id="PTHR14097:SF7">
    <property type="entry name" value="OXIDOREDUCTASE HTATIP2"/>
    <property type="match status" value="1"/>
</dbReference>
<dbReference type="EMBL" id="VUNL01000008">
    <property type="protein sequence ID" value="MSV25129.1"/>
    <property type="molecule type" value="Genomic_DNA"/>
</dbReference>
<dbReference type="PANTHER" id="PTHR14097">
    <property type="entry name" value="OXIDOREDUCTASE HTATIP2"/>
    <property type="match status" value="1"/>
</dbReference>
<sequence length="214" mass="24117">MKAIVIGATGAVGMELLDVLIRDPRYEQVLAFARRDPGMKAEKLRFYRVDFDRPEEWQEMVRGDVLFSALGTSKKQAGSKEAQYHIDYDYQVGFARIARENGVPRMVLVSSVGANSSSRWFYLRLKGQIEEDIASLRFDGLTILQPPSLIRKHAKRRMEVLSVKFIQLLNLAGLARSMAPVSTETVASCMAETGAESFCGIRRITGQEIRRISR</sequence>
<proteinExistence type="predicted"/>
<gene>
    <name evidence="2" type="ORF">FYJ78_08025</name>
</gene>
<dbReference type="GO" id="GO:0005737">
    <property type="term" value="C:cytoplasm"/>
    <property type="evidence" value="ECO:0007669"/>
    <property type="project" value="TreeGrafter"/>
</dbReference>
<comment type="caution">
    <text evidence="2">The sequence shown here is derived from an EMBL/GenBank/DDBJ whole genome shotgun (WGS) entry which is preliminary data.</text>
</comment>
<dbReference type="AlphaFoldDB" id="A0A6I2UXK8"/>
<evidence type="ECO:0000313" key="2">
    <source>
        <dbReference type="EMBL" id="MSV25129.1"/>
    </source>
</evidence>
<evidence type="ECO:0000313" key="3">
    <source>
        <dbReference type="Proteomes" id="UP000430222"/>
    </source>
</evidence>
<dbReference type="GO" id="GO:0051170">
    <property type="term" value="P:import into nucleus"/>
    <property type="evidence" value="ECO:0007669"/>
    <property type="project" value="TreeGrafter"/>
</dbReference>
<dbReference type="InterPro" id="IPR016040">
    <property type="entry name" value="NAD(P)-bd_dom"/>
</dbReference>